<dbReference type="InterPro" id="IPR001789">
    <property type="entry name" value="Sig_transdc_resp-reg_receiver"/>
</dbReference>
<dbReference type="Pfam" id="PF00072">
    <property type="entry name" value="Response_reg"/>
    <property type="match status" value="1"/>
</dbReference>
<dbReference type="GO" id="GO:0003677">
    <property type="term" value="F:DNA binding"/>
    <property type="evidence" value="ECO:0007669"/>
    <property type="project" value="InterPro"/>
</dbReference>
<evidence type="ECO:0000256" key="5">
    <source>
        <dbReference type="PROSITE-ProRule" id="PRU00169"/>
    </source>
</evidence>
<dbReference type="Gene3D" id="1.10.10.60">
    <property type="entry name" value="Homeodomain-like"/>
    <property type="match status" value="1"/>
</dbReference>
<dbReference type="SUPFAM" id="SSF52172">
    <property type="entry name" value="CheY-like"/>
    <property type="match status" value="1"/>
</dbReference>
<feature type="compositionally biased region" description="Basic and acidic residues" evidence="6">
    <location>
        <begin position="203"/>
        <end position="218"/>
    </location>
</feature>
<evidence type="ECO:0000313" key="8">
    <source>
        <dbReference type="EMBL" id="KAG5577716.1"/>
    </source>
</evidence>
<dbReference type="PROSITE" id="PS50110">
    <property type="entry name" value="RESPONSE_REGULATORY"/>
    <property type="match status" value="1"/>
</dbReference>
<dbReference type="InterPro" id="IPR009057">
    <property type="entry name" value="Homeodomain-like_sf"/>
</dbReference>
<dbReference type="PANTHER" id="PTHR43874:SF87">
    <property type="entry name" value="HTH MYB-TYPE DOMAIN-CONTAINING PROTEIN"/>
    <property type="match status" value="1"/>
</dbReference>
<keyword evidence="5" id="KW-0597">Phosphoprotein</keyword>
<gene>
    <name evidence="8" type="ORF">H5410_057850</name>
</gene>
<evidence type="ECO:0000259" key="7">
    <source>
        <dbReference type="PROSITE" id="PS50110"/>
    </source>
</evidence>
<reference evidence="8 9" key="1">
    <citation type="submission" date="2020-09" db="EMBL/GenBank/DDBJ databases">
        <title>De no assembly of potato wild relative species, Solanum commersonii.</title>
        <authorList>
            <person name="Cho K."/>
        </authorList>
    </citation>
    <scope>NUCLEOTIDE SEQUENCE [LARGE SCALE GENOMIC DNA]</scope>
    <source>
        <strain evidence="8">LZ3.2</strain>
        <tissue evidence="8">Leaf</tissue>
    </source>
</reference>
<dbReference type="EMBL" id="JACXVP010000011">
    <property type="protein sequence ID" value="KAG5577716.1"/>
    <property type="molecule type" value="Genomic_DNA"/>
</dbReference>
<dbReference type="Gene3D" id="3.40.50.2300">
    <property type="match status" value="1"/>
</dbReference>
<evidence type="ECO:0000256" key="6">
    <source>
        <dbReference type="SAM" id="MobiDB-lite"/>
    </source>
</evidence>
<dbReference type="OrthoDB" id="1743485at2759"/>
<dbReference type="GO" id="GO:0009736">
    <property type="term" value="P:cytokinin-activated signaling pathway"/>
    <property type="evidence" value="ECO:0007669"/>
    <property type="project" value="InterPro"/>
</dbReference>
<dbReference type="SMART" id="SM00448">
    <property type="entry name" value="REC"/>
    <property type="match status" value="1"/>
</dbReference>
<keyword evidence="1" id="KW-0902">Two-component regulatory system</keyword>
<dbReference type="InterPro" id="IPR045279">
    <property type="entry name" value="ARR-like"/>
</dbReference>
<dbReference type="NCBIfam" id="TIGR01557">
    <property type="entry name" value="myb_SHAQKYF"/>
    <property type="match status" value="1"/>
</dbReference>
<name>A0A9J5WRD9_SOLCO</name>
<dbReference type="InterPro" id="IPR006447">
    <property type="entry name" value="Myb_dom_plants"/>
</dbReference>
<keyword evidence="4" id="KW-0539">Nucleus</keyword>
<dbReference type="PANTHER" id="PTHR43874">
    <property type="entry name" value="TWO-COMPONENT RESPONSE REGULATOR"/>
    <property type="match status" value="1"/>
</dbReference>
<sequence>MDCAITGNVNVPSAYSGLRILLVDHDTTSLSNITTILEEHSFKVTAIEQATIALSILREQIDQFDLVMVDVNMPEMNYLEFIKSAQLIKDKPIILMSPEVTIEMVKEATTQGACLIFRKLFISSMKLKDVWKHVKNYNNKANEISQHYKANQVYVMDNTSCPRKVQDRKGKSITNCSETYQDQAVGSLIEKDEAKKSKRMRITNKEAQDKSRGTLEKEEDHSFLSKITIVRPQKKRRHLQWTTDLDKKLDEVVRELREKAHPKDVLESMCVPNLTTEQLTCHLKNYQSQTQQASNVQPTTTMNFNEERHSNVLDSGDLSANFNELFQGADIHQPSEVPFLSSPSSNDDSLNMWDEWFNELLELDDFELKLC</sequence>
<evidence type="ECO:0000313" key="9">
    <source>
        <dbReference type="Proteomes" id="UP000824120"/>
    </source>
</evidence>
<evidence type="ECO:0000256" key="2">
    <source>
        <dbReference type="ARBA" id="ARBA00023015"/>
    </source>
</evidence>
<keyword evidence="3" id="KW-0804">Transcription</keyword>
<accession>A0A9J5WRD9</accession>
<dbReference type="GO" id="GO:0000160">
    <property type="term" value="P:phosphorelay signal transduction system"/>
    <property type="evidence" value="ECO:0007669"/>
    <property type="project" value="UniProtKB-KW"/>
</dbReference>
<dbReference type="Proteomes" id="UP000824120">
    <property type="component" value="Chromosome 11"/>
</dbReference>
<feature type="region of interest" description="Disordered" evidence="6">
    <location>
        <begin position="199"/>
        <end position="218"/>
    </location>
</feature>
<evidence type="ECO:0000256" key="1">
    <source>
        <dbReference type="ARBA" id="ARBA00023012"/>
    </source>
</evidence>
<dbReference type="InterPro" id="IPR011006">
    <property type="entry name" value="CheY-like_superfamily"/>
</dbReference>
<evidence type="ECO:0000256" key="3">
    <source>
        <dbReference type="ARBA" id="ARBA00023163"/>
    </source>
</evidence>
<keyword evidence="2" id="KW-0805">Transcription regulation</keyword>
<comment type="caution">
    <text evidence="8">The sequence shown here is derived from an EMBL/GenBank/DDBJ whole genome shotgun (WGS) entry which is preliminary data.</text>
</comment>
<dbReference type="AlphaFoldDB" id="A0A9J5WRD9"/>
<protein>
    <recommendedName>
        <fullName evidence="7">Response regulatory domain-containing protein</fullName>
    </recommendedName>
</protein>
<organism evidence="8 9">
    <name type="scientific">Solanum commersonii</name>
    <name type="common">Commerson's wild potato</name>
    <name type="synonym">Commerson's nightshade</name>
    <dbReference type="NCBI Taxonomy" id="4109"/>
    <lineage>
        <taxon>Eukaryota</taxon>
        <taxon>Viridiplantae</taxon>
        <taxon>Streptophyta</taxon>
        <taxon>Embryophyta</taxon>
        <taxon>Tracheophyta</taxon>
        <taxon>Spermatophyta</taxon>
        <taxon>Magnoliopsida</taxon>
        <taxon>eudicotyledons</taxon>
        <taxon>Gunneridae</taxon>
        <taxon>Pentapetalae</taxon>
        <taxon>asterids</taxon>
        <taxon>lamiids</taxon>
        <taxon>Solanales</taxon>
        <taxon>Solanaceae</taxon>
        <taxon>Solanoideae</taxon>
        <taxon>Solaneae</taxon>
        <taxon>Solanum</taxon>
    </lineage>
</organism>
<feature type="modified residue" description="4-aspartylphosphate" evidence="5">
    <location>
        <position position="70"/>
    </location>
</feature>
<dbReference type="SUPFAM" id="SSF46689">
    <property type="entry name" value="Homeodomain-like"/>
    <property type="match status" value="1"/>
</dbReference>
<feature type="domain" description="Response regulatory" evidence="7">
    <location>
        <begin position="19"/>
        <end position="134"/>
    </location>
</feature>
<evidence type="ECO:0000256" key="4">
    <source>
        <dbReference type="ARBA" id="ARBA00023242"/>
    </source>
</evidence>
<keyword evidence="9" id="KW-1185">Reference proteome</keyword>
<proteinExistence type="predicted"/>